<dbReference type="AlphaFoldDB" id="A0A543FTD5"/>
<feature type="signal peptide" evidence="2">
    <location>
        <begin position="1"/>
        <end position="27"/>
    </location>
</feature>
<accession>A0A543FTD5</accession>
<keyword evidence="4" id="KW-1185">Reference proteome</keyword>
<name>A0A543FTD5_9PSEU</name>
<evidence type="ECO:0000313" key="4">
    <source>
        <dbReference type="Proteomes" id="UP000319818"/>
    </source>
</evidence>
<organism evidence="3 4">
    <name type="scientific">Pseudonocardia cypriaca</name>
    <dbReference type="NCBI Taxonomy" id="882449"/>
    <lineage>
        <taxon>Bacteria</taxon>
        <taxon>Bacillati</taxon>
        <taxon>Actinomycetota</taxon>
        <taxon>Actinomycetes</taxon>
        <taxon>Pseudonocardiales</taxon>
        <taxon>Pseudonocardiaceae</taxon>
        <taxon>Pseudonocardia</taxon>
    </lineage>
</organism>
<comment type="caution">
    <text evidence="3">The sequence shown here is derived from an EMBL/GenBank/DDBJ whole genome shotgun (WGS) entry which is preliminary data.</text>
</comment>
<proteinExistence type="inferred from homology"/>
<dbReference type="PROSITE" id="PS51257">
    <property type="entry name" value="PROKAR_LIPOPROTEIN"/>
    <property type="match status" value="1"/>
</dbReference>
<sequence length="340" mass="34919">MRPSSKPLRAAAAAVVFAALAACGSGAASGEKAGPFAGEDVDLVVPYEPGGGYDAYARALAPYLEDCLDATVVVRNEPGAGGLVATNRTSTAGAEEKRIQIVNTVGLVSAQIAHAEGVRFDLEKLNWIGRIAGPPSVMVVATGSPIQSLADLVHAGRPVKFVTTGPGSNDYIAPNILGAAYGFPMEIVSGFAGAPEARAAVVAGNADAHVLPIDSQLPAIESGDVRPIVTIDGERDASLPDTPTVYEAAPPDDRAKVMIDNLVALGQTGRALMASAQMPADRVEALRAAFGCAIGNADLVAALDEQERPLDPLGGPETARLVSDVLTAPEEFRQMIVASY</sequence>
<dbReference type="PANTHER" id="PTHR42928:SF5">
    <property type="entry name" value="BLR1237 PROTEIN"/>
    <property type="match status" value="1"/>
</dbReference>
<evidence type="ECO:0000256" key="2">
    <source>
        <dbReference type="SAM" id="SignalP"/>
    </source>
</evidence>
<dbReference type="Pfam" id="PF03401">
    <property type="entry name" value="TctC"/>
    <property type="match status" value="1"/>
</dbReference>
<dbReference type="SUPFAM" id="SSF53850">
    <property type="entry name" value="Periplasmic binding protein-like II"/>
    <property type="match status" value="1"/>
</dbReference>
<evidence type="ECO:0000256" key="1">
    <source>
        <dbReference type="ARBA" id="ARBA00006987"/>
    </source>
</evidence>
<protein>
    <submittedName>
        <fullName evidence="3">Tripartite-type tricarboxylate transporter receptor subunit TctC</fullName>
    </submittedName>
</protein>
<evidence type="ECO:0000313" key="3">
    <source>
        <dbReference type="EMBL" id="TQM37086.1"/>
    </source>
</evidence>
<dbReference type="PANTHER" id="PTHR42928">
    <property type="entry name" value="TRICARBOXYLATE-BINDING PROTEIN"/>
    <property type="match status" value="1"/>
</dbReference>
<comment type="similarity">
    <text evidence="1">Belongs to the UPF0065 (bug) family.</text>
</comment>
<dbReference type="Proteomes" id="UP000319818">
    <property type="component" value="Unassembled WGS sequence"/>
</dbReference>
<gene>
    <name evidence="3" type="ORF">FB388_4287</name>
</gene>
<reference evidence="3 4" key="1">
    <citation type="submission" date="2019-06" db="EMBL/GenBank/DDBJ databases">
        <title>Sequencing the genomes of 1000 actinobacteria strains.</title>
        <authorList>
            <person name="Klenk H.-P."/>
        </authorList>
    </citation>
    <scope>NUCLEOTIDE SEQUENCE [LARGE SCALE GENOMIC DNA]</scope>
    <source>
        <strain evidence="3 4">DSM 45511</strain>
    </source>
</reference>
<dbReference type="InterPro" id="IPR005064">
    <property type="entry name" value="BUG"/>
</dbReference>
<feature type="chain" id="PRO_5021867238" evidence="2">
    <location>
        <begin position="28"/>
        <end position="340"/>
    </location>
</feature>
<dbReference type="EMBL" id="VFPH01000002">
    <property type="protein sequence ID" value="TQM37086.1"/>
    <property type="molecule type" value="Genomic_DNA"/>
</dbReference>
<dbReference type="Gene3D" id="3.40.190.10">
    <property type="entry name" value="Periplasmic binding protein-like II"/>
    <property type="match status" value="1"/>
</dbReference>
<dbReference type="InterPro" id="IPR042100">
    <property type="entry name" value="Bug_dom1"/>
</dbReference>
<keyword evidence="3" id="KW-0675">Receptor</keyword>
<dbReference type="RefSeq" id="WP_170225771.1">
    <property type="nucleotide sequence ID" value="NZ_VFPH01000002.1"/>
</dbReference>
<keyword evidence="2" id="KW-0732">Signal</keyword>
<dbReference type="Gene3D" id="3.40.190.150">
    <property type="entry name" value="Bordetella uptake gene, domain 1"/>
    <property type="match status" value="1"/>
</dbReference>